<proteinExistence type="predicted"/>
<dbReference type="Proteomes" id="UP000275846">
    <property type="component" value="Unassembled WGS sequence"/>
</dbReference>
<reference evidence="3 4" key="1">
    <citation type="submission" date="2018-11" db="EMBL/GenBank/DDBJ databases">
        <authorList>
            <consortium name="Pathogen Informatics"/>
        </authorList>
    </citation>
    <scope>NUCLEOTIDE SEQUENCE [LARGE SCALE GENOMIC DNA]</scope>
    <source>
        <strain evidence="3 4">NST_G2</strain>
    </source>
</reference>
<dbReference type="InterPro" id="IPR005135">
    <property type="entry name" value="Endo/exonuclease/phosphatase"/>
</dbReference>
<dbReference type="AlphaFoldDB" id="A0A3P7C9K6"/>
<organism evidence="3 4">
    <name type="scientific">Schistocephalus solidus</name>
    <name type="common">Tapeworm</name>
    <dbReference type="NCBI Taxonomy" id="70667"/>
    <lineage>
        <taxon>Eukaryota</taxon>
        <taxon>Metazoa</taxon>
        <taxon>Spiralia</taxon>
        <taxon>Lophotrochozoa</taxon>
        <taxon>Platyhelminthes</taxon>
        <taxon>Cestoda</taxon>
        <taxon>Eucestoda</taxon>
        <taxon>Diphyllobothriidea</taxon>
        <taxon>Diphyllobothriidae</taxon>
        <taxon>Schistocephalus</taxon>
    </lineage>
</organism>
<dbReference type="EMBL" id="UYSU01032756">
    <property type="protein sequence ID" value="VDL90516.1"/>
    <property type="molecule type" value="Genomic_DNA"/>
</dbReference>
<dbReference type="SUPFAM" id="SSF56219">
    <property type="entry name" value="DNase I-like"/>
    <property type="match status" value="1"/>
</dbReference>
<dbReference type="InterPro" id="IPR036691">
    <property type="entry name" value="Endo/exonu/phosph_ase_sf"/>
</dbReference>
<dbReference type="Pfam" id="PF03372">
    <property type="entry name" value="Exo_endo_phos"/>
    <property type="match status" value="1"/>
</dbReference>
<feature type="domain" description="Endonuclease/exonuclease/phosphatase" evidence="2">
    <location>
        <begin position="6"/>
        <end position="139"/>
    </location>
</feature>
<evidence type="ECO:0000313" key="4">
    <source>
        <dbReference type="Proteomes" id="UP000275846"/>
    </source>
</evidence>
<accession>A0A3P7C9K6</accession>
<evidence type="ECO:0000313" key="3">
    <source>
        <dbReference type="EMBL" id="VDL90516.1"/>
    </source>
</evidence>
<evidence type="ECO:0000256" key="1">
    <source>
        <dbReference type="SAM" id="MobiDB-lite"/>
    </source>
</evidence>
<keyword evidence="4" id="KW-1185">Reference proteome</keyword>
<protein>
    <recommendedName>
        <fullName evidence="2">Endonuclease/exonuclease/phosphatase domain-containing protein</fullName>
    </recommendedName>
</protein>
<dbReference type="Gene3D" id="3.60.10.10">
    <property type="entry name" value="Endonuclease/exonuclease/phosphatase"/>
    <property type="match status" value="1"/>
</dbReference>
<gene>
    <name evidence="3" type="ORF">SSLN_LOCUS4131</name>
</gene>
<dbReference type="OrthoDB" id="6303155at2759"/>
<evidence type="ECO:0000259" key="2">
    <source>
        <dbReference type="Pfam" id="PF03372"/>
    </source>
</evidence>
<name>A0A3P7C9K6_SCHSO</name>
<dbReference type="GO" id="GO:0003824">
    <property type="term" value="F:catalytic activity"/>
    <property type="evidence" value="ECO:0007669"/>
    <property type="project" value="InterPro"/>
</dbReference>
<feature type="region of interest" description="Disordered" evidence="1">
    <location>
        <begin position="320"/>
        <end position="360"/>
    </location>
</feature>
<dbReference type="STRING" id="70667.A0A3P7C9K6"/>
<sequence>MEWRTALVTRELARYKVNLAALNEIRISEQGKLEEVGTYYTFFWSGRPKAERRDAGVAFVTRNDIAGRLPCLPQGINDRPMSLRLPLLGDMFVTIISAYAPLLTSSDATKEKFYEDLHNLLATLPKANKLIVLGDFNTRVGTDHATWQGVLGPHSLVGESHVDVPSVAVLVAAGLFSRPEAISTGRAGDQGDPRCQWLDGSPPRHLQDEALTSTSKKAPRCRRLVQQRLQEMQDAWMIQKTEEIQGYADRNEMKNFFKAIKAIYGPCMKGTAPLLSSDGTRLLTEKSQILKHWAEHFRSVLNCLSAISDAAVDRLPQVDTNNDLPPSLPETIRPCNRVPAGKHRDPMQSHRKSTSTAGPA</sequence>